<keyword evidence="19" id="KW-1185">Reference proteome</keyword>
<dbReference type="Gene3D" id="1.10.10.160">
    <property type="match status" value="1"/>
</dbReference>
<dbReference type="InterPro" id="IPR011604">
    <property type="entry name" value="PDDEXK-like_dom_sf"/>
</dbReference>
<evidence type="ECO:0000256" key="15">
    <source>
        <dbReference type="PROSITE-ProRule" id="PRU00560"/>
    </source>
</evidence>
<protein>
    <recommendedName>
        <fullName evidence="13">DNA 3'-5' helicase</fullName>
        <ecNumber evidence="13">5.6.2.4</ecNumber>
    </recommendedName>
</protein>
<dbReference type="Gene3D" id="3.40.50.300">
    <property type="entry name" value="P-loop containing nucleotide triphosphate hydrolases"/>
    <property type="match status" value="2"/>
</dbReference>
<dbReference type="InterPro" id="IPR013986">
    <property type="entry name" value="DExx_box_DNA_helicase_dom_sf"/>
</dbReference>
<dbReference type="GO" id="GO:0033202">
    <property type="term" value="C:DNA helicase complex"/>
    <property type="evidence" value="ECO:0007669"/>
    <property type="project" value="TreeGrafter"/>
</dbReference>
<evidence type="ECO:0000256" key="9">
    <source>
        <dbReference type="ARBA" id="ARBA00023125"/>
    </source>
</evidence>
<evidence type="ECO:0000256" key="14">
    <source>
        <dbReference type="ARBA" id="ARBA00048988"/>
    </source>
</evidence>
<proteinExistence type="inferred from homology"/>
<comment type="catalytic activity">
    <reaction evidence="12">
        <text>Couples ATP hydrolysis with the unwinding of duplex DNA by translocating in the 3'-5' direction.</text>
        <dbReference type="EC" id="5.6.2.4"/>
    </reaction>
</comment>
<dbReference type="PROSITE" id="PS51198">
    <property type="entry name" value="UVRD_HELICASE_ATP_BIND"/>
    <property type="match status" value="1"/>
</dbReference>
<dbReference type="GO" id="GO:0043138">
    <property type="term" value="F:3'-5' DNA helicase activity"/>
    <property type="evidence" value="ECO:0007669"/>
    <property type="project" value="UniProtKB-EC"/>
</dbReference>
<keyword evidence="10" id="KW-0234">DNA repair</keyword>
<evidence type="ECO:0000313" key="19">
    <source>
        <dbReference type="Proteomes" id="UP000523863"/>
    </source>
</evidence>
<reference evidence="18 19" key="1">
    <citation type="submission" date="2020-08" db="EMBL/GenBank/DDBJ databases">
        <title>Sequencing the genomes of 1000 actinobacteria strains.</title>
        <authorList>
            <person name="Klenk H.-P."/>
        </authorList>
    </citation>
    <scope>NUCLEOTIDE SEQUENCE [LARGE SCALE GENOMIC DNA]</scope>
    <source>
        <strain evidence="18 19">DSM 23694</strain>
    </source>
</reference>
<keyword evidence="2" id="KW-0540">Nuclease</keyword>
<evidence type="ECO:0000256" key="13">
    <source>
        <dbReference type="ARBA" id="ARBA00034808"/>
    </source>
</evidence>
<keyword evidence="7 18" id="KW-0269">Exonuclease</keyword>
<comment type="similarity">
    <text evidence="1">Belongs to the helicase family. UvrD subfamily.</text>
</comment>
<dbReference type="PANTHER" id="PTHR11070:SF59">
    <property type="entry name" value="DNA 3'-5' HELICASE"/>
    <property type="match status" value="1"/>
</dbReference>
<dbReference type="EMBL" id="JACHBL010000001">
    <property type="protein sequence ID" value="MBB5597214.1"/>
    <property type="molecule type" value="Genomic_DNA"/>
</dbReference>
<evidence type="ECO:0000256" key="10">
    <source>
        <dbReference type="ARBA" id="ARBA00023204"/>
    </source>
</evidence>
<dbReference type="Pfam" id="PF12705">
    <property type="entry name" value="PDDEXK_1"/>
    <property type="match status" value="1"/>
</dbReference>
<dbReference type="GO" id="GO:0005524">
    <property type="term" value="F:ATP binding"/>
    <property type="evidence" value="ECO:0007669"/>
    <property type="project" value="UniProtKB-UniRule"/>
</dbReference>
<evidence type="ECO:0000256" key="8">
    <source>
        <dbReference type="ARBA" id="ARBA00022840"/>
    </source>
</evidence>
<dbReference type="GO" id="GO:0003677">
    <property type="term" value="F:DNA binding"/>
    <property type="evidence" value="ECO:0007669"/>
    <property type="project" value="UniProtKB-KW"/>
</dbReference>
<evidence type="ECO:0000256" key="4">
    <source>
        <dbReference type="ARBA" id="ARBA00022763"/>
    </source>
</evidence>
<dbReference type="InterPro" id="IPR000212">
    <property type="entry name" value="DNA_helicase_UvrD/REP"/>
</dbReference>
<evidence type="ECO:0000313" key="18">
    <source>
        <dbReference type="EMBL" id="MBB5597214.1"/>
    </source>
</evidence>
<dbReference type="Pfam" id="PF13361">
    <property type="entry name" value="UvrD_C"/>
    <property type="match status" value="1"/>
</dbReference>
<feature type="domain" description="UvrD-like helicase ATP-binding" evidence="16">
    <location>
        <begin position="1"/>
        <end position="297"/>
    </location>
</feature>
<dbReference type="PANTHER" id="PTHR11070">
    <property type="entry name" value="UVRD / RECB / PCRA DNA HELICASE FAMILY MEMBER"/>
    <property type="match status" value="1"/>
</dbReference>
<keyword evidence="11" id="KW-0413">Isomerase</keyword>
<dbReference type="InterPro" id="IPR038726">
    <property type="entry name" value="PDDEXK_AddAB-type"/>
</dbReference>
<dbReference type="RefSeq" id="WP_183640151.1">
    <property type="nucleotide sequence ID" value="NZ_JACHBL010000001.1"/>
</dbReference>
<dbReference type="InterPro" id="IPR014017">
    <property type="entry name" value="DNA_helicase_UvrD-like_C"/>
</dbReference>
<evidence type="ECO:0000256" key="5">
    <source>
        <dbReference type="ARBA" id="ARBA00022801"/>
    </source>
</evidence>
<evidence type="ECO:0000256" key="1">
    <source>
        <dbReference type="ARBA" id="ARBA00009922"/>
    </source>
</evidence>
<keyword evidence="8 15" id="KW-0067">ATP-binding</keyword>
<keyword evidence="3 15" id="KW-0547">Nucleotide-binding</keyword>
<accession>A0A7W9DA92</accession>
<keyword evidence="5 15" id="KW-0378">Hydrolase</keyword>
<feature type="domain" description="UvrD-like helicase C-terminal" evidence="17">
    <location>
        <begin position="298"/>
        <end position="630"/>
    </location>
</feature>
<evidence type="ECO:0000256" key="7">
    <source>
        <dbReference type="ARBA" id="ARBA00022839"/>
    </source>
</evidence>
<dbReference type="GO" id="GO:0005829">
    <property type="term" value="C:cytosol"/>
    <property type="evidence" value="ECO:0007669"/>
    <property type="project" value="TreeGrafter"/>
</dbReference>
<feature type="binding site" evidence="15">
    <location>
        <begin position="11"/>
        <end position="18"/>
    </location>
    <ligand>
        <name>ATP</name>
        <dbReference type="ChEBI" id="CHEBI:30616"/>
    </ligand>
</feature>
<name>A0A7W9DA92_9MICC</name>
<dbReference type="InterPro" id="IPR014016">
    <property type="entry name" value="UvrD-like_ATP-bd"/>
</dbReference>
<sequence>MSQSAHRLVLGAPGSGKTTTLLQLAGERFSEGMDPSRLLILTPSRVSAGALRDALSASGGARFAETPVRSWQSYSFDVIRRERNFFDENRFGSRERLLTGAEQDRLIGQILEGHARGLGRDPKWSEDLAVAVQTRGFRSELREVFDRLSERGLSPEALVKMGKAAGRPDWVSTSSVYQEYLELLGLSNENAYDPAELISAAAYILLARPEFLAEEQNRLEFILVDDAQEMTPSQWQLLAALAGSDSGPRVVMFASPESAVQGFRGARPDMLSRFETIFSGTSRGAVTEELSGSYRLPQFIAEAWERMSQSIPVAVGGKGRVAVRDGQEPGIAKVALVDTPLHEERLVANRLLEAFVDEGLSWDRMVVIARHGQRLRSLSRHLSIQGIPVAVPPSEVPLKEAPAVRPLLDLMLLAPTALLSMDDTEMDVVRRQGLEDRVALISSLLSSRYGEATVMDVRRIRRGLLTRERSANGLRGSTELLADYFEEQVFGDSGDEELWKLAGRSSRGILRVLSMARSGQAEAAKPGATPQTVLWAIWEAARVADEWQDRVLAGEGNGVSAEDIDRANADLDAVMSLMQAAERFSSQNPGASARQFAEFLLEQEVPMDTLARPSHVATGVEILTPANAAGREWDLVIVVGLQEGMWPNTRLRGALLGADAIADIADYGIEVLQQRNYATLLNAVRADELRLFSVACSRARKELLCIGVSSEEAAPSSFLEYVDPWTDPETARPITAVRRAKTLPALVGYLRRTAEESLANGGGDDPYVRDLALLLALLSVASPAVRGAHPDEWWGLLPLSTEENVTPMDHPVTVSPSRVEAALKSPFAWFVSASGGDEVREFEAAAIGTLVHKIAEANPTAPRDVLLEELDKQWPSLGLDDSWISHGLRVRAEGMVDLLAQYFSITIREGRTVTKQELGFNVALESENHPRSAHIVGSIDRVEVDQDGKPLIVDIKTGKQALSAEEASQNPQMATYQAAIVAGAVPEVGLETAGAQLVYVGVANKKPTMRKQDGLRPDDTWANELVLTAADIMGAAHFESRHGDGEFGKCPVGLMCPLCASGRQVTQPWMRQ</sequence>
<dbReference type="AlphaFoldDB" id="A0A7W9DA92"/>
<dbReference type="EC" id="5.6.2.4" evidence="13"/>
<evidence type="ECO:0000259" key="16">
    <source>
        <dbReference type="PROSITE" id="PS51198"/>
    </source>
</evidence>
<dbReference type="Pfam" id="PF00580">
    <property type="entry name" value="UvrD-helicase"/>
    <property type="match status" value="1"/>
</dbReference>
<comment type="caution">
    <text evidence="18">The sequence shown here is derived from an EMBL/GenBank/DDBJ whole genome shotgun (WGS) entry which is preliminary data.</text>
</comment>
<dbReference type="PROSITE" id="PS51217">
    <property type="entry name" value="UVRD_HELICASE_CTER"/>
    <property type="match status" value="1"/>
</dbReference>
<dbReference type="Proteomes" id="UP000523863">
    <property type="component" value="Unassembled WGS sequence"/>
</dbReference>
<evidence type="ECO:0000256" key="2">
    <source>
        <dbReference type="ARBA" id="ARBA00022722"/>
    </source>
</evidence>
<evidence type="ECO:0000256" key="11">
    <source>
        <dbReference type="ARBA" id="ARBA00023235"/>
    </source>
</evidence>
<dbReference type="GO" id="GO:0004527">
    <property type="term" value="F:exonuclease activity"/>
    <property type="evidence" value="ECO:0007669"/>
    <property type="project" value="UniProtKB-KW"/>
</dbReference>
<evidence type="ECO:0000259" key="17">
    <source>
        <dbReference type="PROSITE" id="PS51217"/>
    </source>
</evidence>
<dbReference type="InterPro" id="IPR027417">
    <property type="entry name" value="P-loop_NTPase"/>
</dbReference>
<keyword evidence="6 15" id="KW-0347">Helicase</keyword>
<organism evidence="18 19">
    <name type="scientific">Neomicrococcus lactis</name>
    <dbReference type="NCBI Taxonomy" id="732241"/>
    <lineage>
        <taxon>Bacteria</taxon>
        <taxon>Bacillati</taxon>
        <taxon>Actinomycetota</taxon>
        <taxon>Actinomycetes</taxon>
        <taxon>Micrococcales</taxon>
        <taxon>Micrococcaceae</taxon>
        <taxon>Neomicrococcus</taxon>
    </lineage>
</organism>
<dbReference type="Gene3D" id="3.90.320.10">
    <property type="match status" value="1"/>
</dbReference>
<gene>
    <name evidence="18" type="ORF">BKA12_000294</name>
</gene>
<dbReference type="GO" id="GO:0000725">
    <property type="term" value="P:recombinational repair"/>
    <property type="evidence" value="ECO:0007669"/>
    <property type="project" value="TreeGrafter"/>
</dbReference>
<evidence type="ECO:0000256" key="12">
    <source>
        <dbReference type="ARBA" id="ARBA00034617"/>
    </source>
</evidence>
<evidence type="ECO:0000256" key="6">
    <source>
        <dbReference type="ARBA" id="ARBA00022806"/>
    </source>
</evidence>
<keyword evidence="4" id="KW-0227">DNA damage</keyword>
<keyword evidence="9" id="KW-0238">DNA-binding</keyword>
<evidence type="ECO:0000256" key="3">
    <source>
        <dbReference type="ARBA" id="ARBA00022741"/>
    </source>
</evidence>
<dbReference type="SUPFAM" id="SSF52540">
    <property type="entry name" value="P-loop containing nucleoside triphosphate hydrolases"/>
    <property type="match status" value="1"/>
</dbReference>
<comment type="catalytic activity">
    <reaction evidence="14">
        <text>ATP + H2O = ADP + phosphate + H(+)</text>
        <dbReference type="Rhea" id="RHEA:13065"/>
        <dbReference type="ChEBI" id="CHEBI:15377"/>
        <dbReference type="ChEBI" id="CHEBI:15378"/>
        <dbReference type="ChEBI" id="CHEBI:30616"/>
        <dbReference type="ChEBI" id="CHEBI:43474"/>
        <dbReference type="ChEBI" id="CHEBI:456216"/>
        <dbReference type="EC" id="5.6.2.4"/>
    </reaction>
</comment>